<sequence>MIVPLGPQGWVPPSMDEHIMRGEEIAHHTLGMVWLRE</sequence>
<name>A0A0A9AJG1_ARUDO</name>
<reference evidence="1" key="2">
    <citation type="journal article" date="2015" name="Data Brief">
        <title>Shoot transcriptome of the giant reed, Arundo donax.</title>
        <authorList>
            <person name="Barrero R.A."/>
            <person name="Guerrero F.D."/>
            <person name="Moolhuijzen P."/>
            <person name="Goolsby J.A."/>
            <person name="Tidwell J."/>
            <person name="Bellgard S.E."/>
            <person name="Bellgard M.I."/>
        </authorList>
    </citation>
    <scope>NUCLEOTIDE SEQUENCE</scope>
    <source>
        <tissue evidence="1">Shoot tissue taken approximately 20 cm above the soil surface</tissue>
    </source>
</reference>
<protein>
    <submittedName>
        <fullName evidence="1">Uncharacterized protein</fullName>
    </submittedName>
</protein>
<accession>A0A0A9AJG1</accession>
<dbReference type="AlphaFoldDB" id="A0A0A9AJG1"/>
<evidence type="ECO:0000313" key="1">
    <source>
        <dbReference type="EMBL" id="JAD51301.1"/>
    </source>
</evidence>
<proteinExistence type="predicted"/>
<reference evidence="1" key="1">
    <citation type="submission" date="2014-09" db="EMBL/GenBank/DDBJ databases">
        <authorList>
            <person name="Magalhaes I.L.F."/>
            <person name="Oliveira U."/>
            <person name="Santos F.R."/>
            <person name="Vidigal T.H.D.A."/>
            <person name="Brescovit A.D."/>
            <person name="Santos A.J."/>
        </authorList>
    </citation>
    <scope>NUCLEOTIDE SEQUENCE</scope>
    <source>
        <tissue evidence="1">Shoot tissue taken approximately 20 cm above the soil surface</tissue>
    </source>
</reference>
<dbReference type="EMBL" id="GBRH01246594">
    <property type="protein sequence ID" value="JAD51301.1"/>
    <property type="molecule type" value="Transcribed_RNA"/>
</dbReference>
<organism evidence="1">
    <name type="scientific">Arundo donax</name>
    <name type="common">Giant reed</name>
    <name type="synonym">Donax arundinaceus</name>
    <dbReference type="NCBI Taxonomy" id="35708"/>
    <lineage>
        <taxon>Eukaryota</taxon>
        <taxon>Viridiplantae</taxon>
        <taxon>Streptophyta</taxon>
        <taxon>Embryophyta</taxon>
        <taxon>Tracheophyta</taxon>
        <taxon>Spermatophyta</taxon>
        <taxon>Magnoliopsida</taxon>
        <taxon>Liliopsida</taxon>
        <taxon>Poales</taxon>
        <taxon>Poaceae</taxon>
        <taxon>PACMAD clade</taxon>
        <taxon>Arundinoideae</taxon>
        <taxon>Arundineae</taxon>
        <taxon>Arundo</taxon>
    </lineage>
</organism>